<feature type="region of interest" description="Disordered" evidence="11">
    <location>
        <begin position="321"/>
        <end position="403"/>
    </location>
</feature>
<dbReference type="PROSITE" id="PS01135">
    <property type="entry name" value="FTSZ_2"/>
    <property type="match status" value="1"/>
</dbReference>
<reference evidence="14 15" key="1">
    <citation type="journal article" date="2009" name="Stand. Genomic Sci.">
        <title>Complete genome sequence of Thermanaerovibrio acidaminovorans type strain (Su883).</title>
        <authorList>
            <person name="Chovatia M."/>
            <person name="Sikorski J."/>
            <person name="Schroder M."/>
            <person name="Lapidus A."/>
            <person name="Nolan M."/>
            <person name="Tice H."/>
            <person name="Glavina Del Rio T."/>
            <person name="Copeland A."/>
            <person name="Cheng J.F."/>
            <person name="Lucas S."/>
            <person name="Chen F."/>
            <person name="Bruce D."/>
            <person name="Goodwin L."/>
            <person name="Pitluck S."/>
            <person name="Ivanova N."/>
            <person name="Mavromatis K."/>
            <person name="Ovchinnikova G."/>
            <person name="Pati A."/>
            <person name="Chen A."/>
            <person name="Palaniappan K."/>
            <person name="Land M."/>
            <person name="Hauser L."/>
            <person name="Chang Y.J."/>
            <person name="Jeffries C.D."/>
            <person name="Chain P."/>
            <person name="Saunders E."/>
            <person name="Detter J.C."/>
            <person name="Brettin T."/>
            <person name="Rohde M."/>
            <person name="Goker M."/>
            <person name="Spring S."/>
            <person name="Bristow J."/>
            <person name="Markowitz V."/>
            <person name="Hugenholtz P."/>
            <person name="Kyrpides N.C."/>
            <person name="Klenk H.P."/>
            <person name="Eisen J.A."/>
        </authorList>
    </citation>
    <scope>NUCLEOTIDE SEQUENCE [LARGE SCALE GENOMIC DNA]</scope>
    <source>
        <strain evidence="15">ATCC 49978 / DSM 6589 / Su883</strain>
    </source>
</reference>
<dbReference type="KEGG" id="tai:Taci_0877"/>
<dbReference type="InterPro" id="IPR003008">
    <property type="entry name" value="Tubulin_FtsZ_GTPase"/>
</dbReference>
<dbReference type="RefSeq" id="WP_012869625.1">
    <property type="nucleotide sequence ID" value="NC_013522.1"/>
</dbReference>
<comment type="subunit">
    <text evidence="8">Homodimer. Polymerizes to form a dynamic ring structure in a strictly GTP-dependent manner. Interacts directly with several other division proteins.</text>
</comment>
<evidence type="ECO:0000259" key="13">
    <source>
        <dbReference type="SMART" id="SM00865"/>
    </source>
</evidence>
<evidence type="ECO:0000256" key="10">
    <source>
        <dbReference type="RuleBase" id="RU000631"/>
    </source>
</evidence>
<feature type="binding site" evidence="8">
    <location>
        <begin position="25"/>
        <end position="29"/>
    </location>
    <ligand>
        <name>GTP</name>
        <dbReference type="ChEBI" id="CHEBI:37565"/>
    </ligand>
</feature>
<feature type="binding site" evidence="8">
    <location>
        <position position="191"/>
    </location>
    <ligand>
        <name>GTP</name>
        <dbReference type="ChEBI" id="CHEBI:37565"/>
    </ligand>
</feature>
<evidence type="ECO:0000313" key="14">
    <source>
        <dbReference type="EMBL" id="ACZ19110.1"/>
    </source>
</evidence>
<dbReference type="GO" id="GO:0005737">
    <property type="term" value="C:cytoplasm"/>
    <property type="evidence" value="ECO:0007669"/>
    <property type="project" value="UniProtKB-SubCell"/>
</dbReference>
<evidence type="ECO:0000256" key="4">
    <source>
        <dbReference type="ARBA" id="ARBA00022741"/>
    </source>
</evidence>
<dbReference type="HAMAP" id="MF_00909">
    <property type="entry name" value="FtsZ"/>
    <property type="match status" value="1"/>
</dbReference>
<accession>D1BA07</accession>
<dbReference type="InterPro" id="IPR008280">
    <property type="entry name" value="Tub_FtsZ_C"/>
</dbReference>
<evidence type="ECO:0000256" key="9">
    <source>
        <dbReference type="NCBIfam" id="TIGR00065"/>
    </source>
</evidence>
<dbReference type="EnsemblBacteria" id="ACZ19110">
    <property type="protein sequence ID" value="ACZ19110"/>
    <property type="gene ID" value="Taci_0877"/>
</dbReference>
<dbReference type="InterPro" id="IPR036525">
    <property type="entry name" value="Tubulin/FtsZ_GTPase_sf"/>
</dbReference>
<dbReference type="GO" id="GO:0051258">
    <property type="term" value="P:protein polymerization"/>
    <property type="evidence" value="ECO:0007669"/>
    <property type="project" value="UniProtKB-UniRule"/>
</dbReference>
<dbReference type="AlphaFoldDB" id="D1BA07"/>
<dbReference type="SUPFAM" id="SSF52490">
    <property type="entry name" value="Tubulin nucleotide-binding domain-like"/>
    <property type="match status" value="1"/>
</dbReference>
<dbReference type="InterPro" id="IPR024757">
    <property type="entry name" value="FtsZ_C"/>
</dbReference>
<dbReference type="PANTHER" id="PTHR30314:SF3">
    <property type="entry name" value="MITOCHONDRIAL DIVISION PROTEIN FSZA"/>
    <property type="match status" value="1"/>
</dbReference>
<dbReference type="STRING" id="525903.Taci_0877"/>
<dbReference type="eggNOG" id="COG0206">
    <property type="taxonomic scope" value="Bacteria"/>
</dbReference>
<keyword evidence="2 8" id="KW-0963">Cytoplasm</keyword>
<evidence type="ECO:0000256" key="5">
    <source>
        <dbReference type="ARBA" id="ARBA00023134"/>
    </source>
</evidence>
<keyword evidence="4 8" id="KW-0547">Nucleotide-binding</keyword>
<keyword evidence="5 8" id="KW-0342">GTP-binding</keyword>
<dbReference type="GO" id="GO:0000917">
    <property type="term" value="P:division septum assembly"/>
    <property type="evidence" value="ECO:0007669"/>
    <property type="project" value="UniProtKB-KW"/>
</dbReference>
<dbReference type="InterPro" id="IPR020805">
    <property type="entry name" value="Cell_div_FtsZ_CS"/>
</dbReference>
<evidence type="ECO:0000259" key="12">
    <source>
        <dbReference type="SMART" id="SM00864"/>
    </source>
</evidence>
<keyword evidence="7 8" id="KW-0131">Cell cycle</keyword>
<sequence>MAELLQIDRSGRSYREIIKVVGVGGGGNNALNHIIRSGIKGVEFISANTDVAHMELSDADIKIILGKELTRGLGAGANPEVGQKAALESREEIRSAIEGADMVFITAGMGGGTGTGASPVIANIAREAGALVVAVVTKPFMFEGKRRITQALAGIERLKEQVDALIVIPNDRLLQLADKKTSLTDAFKLADEVLRQAVDGVTSLILKPGLVNVDFADLKTVMSNAGSAIMGIGEAQGENRAAVAARNAINSPLMEAPIKGAKGVLFNIIGGPSVTTHEVLEVSSAIGEFVDEDAQIIWGHVLEPEMDDKIQVIVIATGFSHSQPQHGDARMGLGALKGNFPPKTSPVERPKQKPELEEAEVRPVSHSHGSSSPSVEEDLFRGSGAPTDDLDVPAAYRRRRRPS</sequence>
<evidence type="ECO:0000256" key="2">
    <source>
        <dbReference type="ARBA" id="ARBA00022490"/>
    </source>
</evidence>
<dbReference type="SUPFAM" id="SSF55307">
    <property type="entry name" value="Tubulin C-terminal domain-like"/>
    <property type="match status" value="1"/>
</dbReference>
<evidence type="ECO:0000256" key="7">
    <source>
        <dbReference type="ARBA" id="ARBA00023306"/>
    </source>
</evidence>
<evidence type="ECO:0000256" key="11">
    <source>
        <dbReference type="SAM" id="MobiDB-lite"/>
    </source>
</evidence>
<dbReference type="OrthoDB" id="9813375at2"/>
<evidence type="ECO:0000256" key="3">
    <source>
        <dbReference type="ARBA" id="ARBA00022618"/>
    </source>
</evidence>
<dbReference type="SMART" id="SM00864">
    <property type="entry name" value="Tubulin"/>
    <property type="match status" value="1"/>
</dbReference>
<comment type="similarity">
    <text evidence="1 8 10">Belongs to the FtsZ family.</text>
</comment>
<feature type="compositionally biased region" description="Basic and acidic residues" evidence="11">
    <location>
        <begin position="346"/>
        <end position="363"/>
    </location>
</feature>
<dbReference type="GO" id="GO:0043093">
    <property type="term" value="P:FtsZ-dependent cytokinesis"/>
    <property type="evidence" value="ECO:0007669"/>
    <property type="project" value="UniProtKB-UniRule"/>
</dbReference>
<dbReference type="InterPro" id="IPR000158">
    <property type="entry name" value="Cell_div_FtsZ"/>
</dbReference>
<feature type="domain" description="Tubulin/FtsZ GTPase" evidence="12">
    <location>
        <begin position="17"/>
        <end position="209"/>
    </location>
</feature>
<dbReference type="GO" id="GO:0003924">
    <property type="term" value="F:GTPase activity"/>
    <property type="evidence" value="ECO:0007669"/>
    <property type="project" value="UniProtKB-UniRule"/>
</dbReference>
<dbReference type="FunFam" id="3.40.50.1440:FF:000023">
    <property type="entry name" value="Cell division protein FtsZ"/>
    <property type="match status" value="1"/>
</dbReference>
<dbReference type="SMART" id="SM00865">
    <property type="entry name" value="Tubulin_C"/>
    <property type="match status" value="1"/>
</dbReference>
<dbReference type="HOGENOM" id="CLU_024865_0_5_0"/>
<evidence type="ECO:0000256" key="8">
    <source>
        <dbReference type="HAMAP-Rule" id="MF_00909"/>
    </source>
</evidence>
<dbReference type="CDD" id="cd02201">
    <property type="entry name" value="FtsZ_type1"/>
    <property type="match status" value="1"/>
</dbReference>
<feature type="binding site" evidence="8">
    <location>
        <position position="147"/>
    </location>
    <ligand>
        <name>GTP</name>
        <dbReference type="ChEBI" id="CHEBI:37565"/>
    </ligand>
</feature>
<feature type="domain" description="Tubulin/FtsZ 2-layer sandwich" evidence="13">
    <location>
        <begin position="211"/>
        <end position="328"/>
    </location>
</feature>
<keyword evidence="15" id="KW-1185">Reference proteome</keyword>
<dbReference type="InterPro" id="IPR037103">
    <property type="entry name" value="Tubulin/FtsZ-like_C"/>
</dbReference>
<dbReference type="GO" id="GO:0005525">
    <property type="term" value="F:GTP binding"/>
    <property type="evidence" value="ECO:0007669"/>
    <property type="project" value="UniProtKB-UniRule"/>
</dbReference>
<gene>
    <name evidence="8" type="primary">ftsZ</name>
    <name evidence="14" type="ordered locus">Taci_0877</name>
</gene>
<dbReference type="Pfam" id="PF12327">
    <property type="entry name" value="FtsZ_C"/>
    <property type="match status" value="1"/>
</dbReference>
<keyword evidence="6 8" id="KW-0717">Septation</keyword>
<evidence type="ECO:0000313" key="15">
    <source>
        <dbReference type="Proteomes" id="UP000002030"/>
    </source>
</evidence>
<organism evidence="14 15">
    <name type="scientific">Thermanaerovibrio acidaminovorans (strain ATCC 49978 / DSM 6589 / Su883)</name>
    <name type="common">Selenomonas acidaminovorans</name>
    <dbReference type="NCBI Taxonomy" id="525903"/>
    <lineage>
        <taxon>Bacteria</taxon>
        <taxon>Thermotogati</taxon>
        <taxon>Synergistota</taxon>
        <taxon>Synergistia</taxon>
        <taxon>Synergistales</taxon>
        <taxon>Synergistaceae</taxon>
        <taxon>Thermanaerovibrio</taxon>
    </lineage>
</organism>
<dbReference type="PATRIC" id="fig|525903.6.peg.878"/>
<dbReference type="Gene3D" id="3.40.50.1440">
    <property type="entry name" value="Tubulin/FtsZ, GTPase domain"/>
    <property type="match status" value="1"/>
</dbReference>
<dbReference type="EMBL" id="CP001818">
    <property type="protein sequence ID" value="ACZ19110.1"/>
    <property type="molecule type" value="Genomic_DNA"/>
</dbReference>
<dbReference type="Proteomes" id="UP000002030">
    <property type="component" value="Chromosome"/>
</dbReference>
<dbReference type="NCBIfam" id="TIGR00065">
    <property type="entry name" value="ftsZ"/>
    <property type="match status" value="1"/>
</dbReference>
<comment type="subcellular location">
    <subcellularLocation>
        <location evidence="8">Cytoplasm</location>
    </subcellularLocation>
    <text evidence="8">Assembles at midcell at the inner surface of the cytoplasmic membrane.</text>
</comment>
<feature type="compositionally biased region" description="Low complexity" evidence="11">
    <location>
        <begin position="364"/>
        <end position="374"/>
    </location>
</feature>
<proteinExistence type="inferred from homology"/>
<dbReference type="InterPro" id="IPR018316">
    <property type="entry name" value="Tubulin/FtsZ_2-layer-sand-dom"/>
</dbReference>
<dbReference type="PRINTS" id="PR00423">
    <property type="entry name" value="CELLDVISFTSZ"/>
</dbReference>
<name>D1BA07_THEAS</name>
<dbReference type="PANTHER" id="PTHR30314">
    <property type="entry name" value="CELL DIVISION PROTEIN FTSZ-RELATED"/>
    <property type="match status" value="1"/>
</dbReference>
<evidence type="ECO:0000256" key="1">
    <source>
        <dbReference type="ARBA" id="ARBA00009690"/>
    </source>
</evidence>
<comment type="function">
    <text evidence="8 10">Essential cell division protein that forms a contractile ring structure (Z ring) at the future cell division site. The regulation of the ring assembly controls the timing and the location of cell division. One of the functions of the FtsZ ring is to recruit other cell division proteins to the septum to produce a new cell wall between the dividing cells. Binds GTP and shows GTPase activity.</text>
</comment>
<dbReference type="GO" id="GO:0032153">
    <property type="term" value="C:cell division site"/>
    <property type="evidence" value="ECO:0007669"/>
    <property type="project" value="UniProtKB-UniRule"/>
</dbReference>
<dbReference type="Gene3D" id="3.30.1330.20">
    <property type="entry name" value="Tubulin/FtsZ, C-terminal domain"/>
    <property type="match status" value="1"/>
</dbReference>
<feature type="binding site" evidence="8">
    <location>
        <position position="143"/>
    </location>
    <ligand>
        <name>GTP</name>
        <dbReference type="ChEBI" id="CHEBI:37565"/>
    </ligand>
</feature>
<feature type="binding site" evidence="8">
    <location>
        <begin position="112"/>
        <end position="114"/>
    </location>
    <ligand>
        <name>GTP</name>
        <dbReference type="ChEBI" id="CHEBI:37565"/>
    </ligand>
</feature>
<dbReference type="Pfam" id="PF00091">
    <property type="entry name" value="Tubulin"/>
    <property type="match status" value="1"/>
</dbReference>
<protein>
    <recommendedName>
        <fullName evidence="8 9">Cell division protein FtsZ</fullName>
    </recommendedName>
</protein>
<keyword evidence="3 8" id="KW-0132">Cell division</keyword>
<evidence type="ECO:0000256" key="6">
    <source>
        <dbReference type="ARBA" id="ARBA00023210"/>
    </source>
</evidence>
<dbReference type="InterPro" id="IPR045061">
    <property type="entry name" value="FtsZ/CetZ"/>
</dbReference>